<accession>A0ACB9ZUQ7</accession>
<organism evidence="1 2">
    <name type="scientific">Catharanthus roseus</name>
    <name type="common">Madagascar periwinkle</name>
    <name type="synonym">Vinca rosea</name>
    <dbReference type="NCBI Taxonomy" id="4058"/>
    <lineage>
        <taxon>Eukaryota</taxon>
        <taxon>Viridiplantae</taxon>
        <taxon>Streptophyta</taxon>
        <taxon>Embryophyta</taxon>
        <taxon>Tracheophyta</taxon>
        <taxon>Spermatophyta</taxon>
        <taxon>Magnoliopsida</taxon>
        <taxon>eudicotyledons</taxon>
        <taxon>Gunneridae</taxon>
        <taxon>Pentapetalae</taxon>
        <taxon>asterids</taxon>
        <taxon>lamiids</taxon>
        <taxon>Gentianales</taxon>
        <taxon>Apocynaceae</taxon>
        <taxon>Rauvolfioideae</taxon>
        <taxon>Vinceae</taxon>
        <taxon>Catharanthinae</taxon>
        <taxon>Catharanthus</taxon>
    </lineage>
</organism>
<sequence length="477" mass="54601">MFSSTSVIELILPIGFTLLLGLAVFKFILSRSLFVKKEPANIPHGSMGWPFIGETLGYLKPHHSNSIGSFLQDRCSRYGNIFKSHLFGTPTIVSCDLELNTFILQNEEKFFKVYYPKPVKDILGKFSMIIVSGEEHKKLRSVAVNFITISKSSLDFLGYVEKLAIKVMEPWKNQREVFFFQEAKQFTLHLMLKNLLNMEPGDPLASKILQDFLTFMKGFISIPINLPGTSFAKAFKARMRISSTLRDIIRERRGRNKLGVSKEDFLDSIMKNEELNDDEKISVLLDILLAGYETTSGLMALILYFLAHSPSALQQLKEEHLEVRGCKKDSELLNLEDYKKMEFTSHVISEALRCGNLVKFVHRKAIKDVKFKEFVIPEGWQVLPVFSAPHLNPSLHENPSEFNPWRWNDAATSKKVTMFGGGVRLCPGAELGRVETAFFLHHLVLKYRWKIKEDECPISYPFVEFKRSMVLEMEPIG</sequence>
<proteinExistence type="predicted"/>
<name>A0ACB9ZUQ7_CATRO</name>
<dbReference type="Proteomes" id="UP001060085">
    <property type="component" value="Linkage Group LG08"/>
</dbReference>
<evidence type="ECO:0000313" key="2">
    <source>
        <dbReference type="Proteomes" id="UP001060085"/>
    </source>
</evidence>
<keyword evidence="2" id="KW-1185">Reference proteome</keyword>
<evidence type="ECO:0000313" key="1">
    <source>
        <dbReference type="EMBL" id="KAI5651178.1"/>
    </source>
</evidence>
<reference evidence="2" key="1">
    <citation type="journal article" date="2023" name="Nat. Plants">
        <title>Single-cell RNA sequencing provides a high-resolution roadmap for understanding the multicellular compartmentation of specialized metabolism.</title>
        <authorList>
            <person name="Sun S."/>
            <person name="Shen X."/>
            <person name="Li Y."/>
            <person name="Li Y."/>
            <person name="Wang S."/>
            <person name="Li R."/>
            <person name="Zhang H."/>
            <person name="Shen G."/>
            <person name="Guo B."/>
            <person name="Wei J."/>
            <person name="Xu J."/>
            <person name="St-Pierre B."/>
            <person name="Chen S."/>
            <person name="Sun C."/>
        </authorList>
    </citation>
    <scope>NUCLEOTIDE SEQUENCE [LARGE SCALE GENOMIC DNA]</scope>
</reference>
<gene>
    <name evidence="1" type="ORF">M9H77_37183</name>
</gene>
<dbReference type="EMBL" id="CM044708">
    <property type="protein sequence ID" value="KAI5651178.1"/>
    <property type="molecule type" value="Genomic_DNA"/>
</dbReference>
<protein>
    <submittedName>
        <fullName evidence="1">Uncharacterized protein</fullName>
    </submittedName>
</protein>
<comment type="caution">
    <text evidence="1">The sequence shown here is derived from an EMBL/GenBank/DDBJ whole genome shotgun (WGS) entry which is preliminary data.</text>
</comment>